<comment type="caution">
    <text evidence="2">The sequence shown here is derived from an EMBL/GenBank/DDBJ whole genome shotgun (WGS) entry which is preliminary data.</text>
</comment>
<sequence length="162" mass="17789">MGYPQTLVNIIADIAELVEDSTHIALRRGLLRSSQSEGYLAAPLVYSSSCEELEASLKRWSMPPMPHGLSPVATMLLRSAWETFRMAAFLYLWRCFGFRANVLEPIRADRVALANTYVTAIISNCQAILQLGSIPRISIGNALLWPLVVVGCECGTGSTEND</sequence>
<organism evidence="2 3">
    <name type="scientific">Apiospora hydei</name>
    <dbReference type="NCBI Taxonomy" id="1337664"/>
    <lineage>
        <taxon>Eukaryota</taxon>
        <taxon>Fungi</taxon>
        <taxon>Dikarya</taxon>
        <taxon>Ascomycota</taxon>
        <taxon>Pezizomycotina</taxon>
        <taxon>Sordariomycetes</taxon>
        <taxon>Xylariomycetidae</taxon>
        <taxon>Amphisphaeriales</taxon>
        <taxon>Apiosporaceae</taxon>
        <taxon>Apiospora</taxon>
    </lineage>
</organism>
<dbReference type="GeneID" id="92040777"/>
<evidence type="ECO:0000313" key="3">
    <source>
        <dbReference type="Proteomes" id="UP001433268"/>
    </source>
</evidence>
<evidence type="ECO:0000256" key="1">
    <source>
        <dbReference type="ARBA" id="ARBA00023242"/>
    </source>
</evidence>
<keyword evidence="1" id="KW-0539">Nucleus</keyword>
<dbReference type="EMBL" id="JAQQWN010000004">
    <property type="protein sequence ID" value="KAK8088441.1"/>
    <property type="molecule type" value="Genomic_DNA"/>
</dbReference>
<name>A0ABR1WZ85_9PEZI</name>
<proteinExistence type="predicted"/>
<dbReference type="RefSeq" id="XP_066671335.1">
    <property type="nucleotide sequence ID" value="XM_066807717.1"/>
</dbReference>
<dbReference type="Pfam" id="PF11951">
    <property type="entry name" value="Fungal_trans_2"/>
    <property type="match status" value="1"/>
</dbReference>
<accession>A0ABR1WZ85</accession>
<dbReference type="InterPro" id="IPR021858">
    <property type="entry name" value="Fun_TF"/>
</dbReference>
<gene>
    <name evidence="2" type="ORF">PG997_003402</name>
</gene>
<evidence type="ECO:0000313" key="2">
    <source>
        <dbReference type="EMBL" id="KAK8088441.1"/>
    </source>
</evidence>
<protein>
    <submittedName>
        <fullName evidence="2">Uncharacterized protein</fullName>
    </submittedName>
</protein>
<reference evidence="2 3" key="1">
    <citation type="submission" date="2023-01" db="EMBL/GenBank/DDBJ databases">
        <title>Analysis of 21 Apiospora genomes using comparative genomics revels a genus with tremendous synthesis potential of carbohydrate active enzymes and secondary metabolites.</title>
        <authorList>
            <person name="Sorensen T."/>
        </authorList>
    </citation>
    <scope>NUCLEOTIDE SEQUENCE [LARGE SCALE GENOMIC DNA]</scope>
    <source>
        <strain evidence="2 3">CBS 114990</strain>
    </source>
</reference>
<dbReference type="Proteomes" id="UP001433268">
    <property type="component" value="Unassembled WGS sequence"/>
</dbReference>
<keyword evidence="3" id="KW-1185">Reference proteome</keyword>